<dbReference type="EMBL" id="MNQH01000042">
    <property type="protein sequence ID" value="OKY93202.1"/>
    <property type="molecule type" value="Genomic_DNA"/>
</dbReference>
<dbReference type="PROSITE" id="PS51459">
    <property type="entry name" value="FIDO"/>
    <property type="match status" value="1"/>
</dbReference>
<dbReference type="PANTHER" id="PTHR35810">
    <property type="entry name" value="CYTOPLASMIC PROTEIN-RELATED"/>
    <property type="match status" value="1"/>
</dbReference>
<protein>
    <submittedName>
        <fullName evidence="2">Cytochrome C biogenesis protein CycH</fullName>
    </submittedName>
</protein>
<evidence type="ECO:0000313" key="2">
    <source>
        <dbReference type="EMBL" id="OKY93202.1"/>
    </source>
</evidence>
<proteinExistence type="predicted"/>
<dbReference type="AlphaFoldDB" id="A0A1Q6F399"/>
<dbReference type="InterPro" id="IPR011204">
    <property type="entry name" value="Virulence_RhuM-like"/>
</dbReference>
<evidence type="ECO:0000259" key="1">
    <source>
        <dbReference type="PROSITE" id="PS51459"/>
    </source>
</evidence>
<feature type="domain" description="Fido" evidence="1">
    <location>
        <begin position="187"/>
        <end position="325"/>
    </location>
</feature>
<dbReference type="PANTHER" id="PTHR35810:SF1">
    <property type="entry name" value="CYTOPLASMIC PROTEIN"/>
    <property type="match status" value="1"/>
</dbReference>
<dbReference type="Pfam" id="PF02661">
    <property type="entry name" value="Fic"/>
    <property type="match status" value="1"/>
</dbReference>
<sequence>MDNGEIIIYRTADGETRLEVRMESDSVWLTQAQMAELFQTTPQNITMHTNHVFREGELEKEATCKRSLQVRQEGTRTIRRIQNIYNLDVIISVGYRVKSPRGTQFRIWANKVLKEYLIKGYAVNNQAKAEQLEELKKTVRLLSNVLAAKEVTKSEAVGLLRVITDYTYGLDTLDRYDYQQLEVSATTSEEPFRATYENAMAALQVLRDKFGGSALFAREKDESFKSTMGAIYQTFGGRDLYPSVEEKAANLLYLTVKNHSFSDGNKRIAAFLFLWFLENNRILYRPDGSRLLDNNTLVALTLMIAESRTEEKDVMTKVVVNLINKNN</sequence>
<organism evidence="2 3">
    <name type="scientific">Alistipes putredinis</name>
    <dbReference type="NCBI Taxonomy" id="28117"/>
    <lineage>
        <taxon>Bacteria</taxon>
        <taxon>Pseudomonadati</taxon>
        <taxon>Bacteroidota</taxon>
        <taxon>Bacteroidia</taxon>
        <taxon>Bacteroidales</taxon>
        <taxon>Rikenellaceae</taxon>
        <taxon>Alistipes</taxon>
    </lineage>
</organism>
<dbReference type="Gene3D" id="1.20.120.1870">
    <property type="entry name" value="Fic/DOC protein, Fido domain"/>
    <property type="match status" value="1"/>
</dbReference>
<accession>A0A1Q6F399</accession>
<gene>
    <name evidence="2" type="ORF">BHV66_09810</name>
</gene>
<evidence type="ECO:0000313" key="3">
    <source>
        <dbReference type="Proteomes" id="UP000187417"/>
    </source>
</evidence>
<reference evidence="2 3" key="1">
    <citation type="journal article" date="2016" name="Nat. Biotechnol.">
        <title>Measurement of bacterial replication rates in microbial communities.</title>
        <authorList>
            <person name="Brown C.T."/>
            <person name="Olm M.R."/>
            <person name="Thomas B.C."/>
            <person name="Banfield J.F."/>
        </authorList>
    </citation>
    <scope>NUCLEOTIDE SEQUENCE [LARGE SCALE GENOMIC DNA]</scope>
    <source>
        <strain evidence="2">CAG:67_53_122</strain>
    </source>
</reference>
<dbReference type="InterPro" id="IPR053737">
    <property type="entry name" value="Type_II_TA_Toxin"/>
</dbReference>
<dbReference type="STRING" id="28117.BHV66_09810"/>
<dbReference type="Proteomes" id="UP000187417">
    <property type="component" value="Unassembled WGS sequence"/>
</dbReference>
<name>A0A1Q6F399_9BACT</name>
<dbReference type="RefSeq" id="WP_178285293.1">
    <property type="nucleotide sequence ID" value="NZ_BAAFLA010000005.1"/>
</dbReference>
<comment type="caution">
    <text evidence="2">The sequence shown here is derived from an EMBL/GenBank/DDBJ whole genome shotgun (WGS) entry which is preliminary data.</text>
</comment>
<dbReference type="Pfam" id="PF13310">
    <property type="entry name" value="Virulence_RhuM"/>
    <property type="match status" value="1"/>
</dbReference>
<dbReference type="InterPro" id="IPR003812">
    <property type="entry name" value="Fido"/>
</dbReference>